<gene>
    <name evidence="1" type="primary">imuA</name>
    <name evidence="1" type="ORF">PQR62_13315</name>
</gene>
<dbReference type="PIRSF" id="PIRSF037290">
    <property type="entry name" value="UCP037290"/>
    <property type="match status" value="1"/>
</dbReference>
<accession>A0ABW9ABJ3</accession>
<dbReference type="Proteomes" id="UP001629246">
    <property type="component" value="Unassembled WGS sequence"/>
</dbReference>
<dbReference type="EMBL" id="JAQQFM010000005">
    <property type="protein sequence ID" value="MFL9925250.1"/>
    <property type="molecule type" value="Genomic_DNA"/>
</dbReference>
<dbReference type="RefSeq" id="WP_408158425.1">
    <property type="nucleotide sequence ID" value="NZ_JAQQFM010000005.1"/>
</dbReference>
<dbReference type="SUPFAM" id="SSF52540">
    <property type="entry name" value="P-loop containing nucleoside triphosphate hydrolases"/>
    <property type="match status" value="1"/>
</dbReference>
<organism evidence="1 2">
    <name type="scientific">Herbaspirillum lusitanum</name>
    <dbReference type="NCBI Taxonomy" id="213312"/>
    <lineage>
        <taxon>Bacteria</taxon>
        <taxon>Pseudomonadati</taxon>
        <taxon>Pseudomonadota</taxon>
        <taxon>Betaproteobacteria</taxon>
        <taxon>Burkholderiales</taxon>
        <taxon>Oxalobacteraceae</taxon>
        <taxon>Herbaspirillum</taxon>
    </lineage>
</organism>
<dbReference type="InterPro" id="IPR047610">
    <property type="entry name" value="ImuA_translesion"/>
</dbReference>
<dbReference type="InterPro" id="IPR017166">
    <property type="entry name" value="UCP037290"/>
</dbReference>
<protein>
    <submittedName>
        <fullName evidence="1">Translesion DNA synthesis-associated protein ImuA</fullName>
    </submittedName>
</protein>
<reference evidence="1 2" key="1">
    <citation type="journal article" date="2024" name="Chem. Sci.">
        <title>Discovery of megapolipeptins by genome mining of a Burkholderiales bacteria collection.</title>
        <authorList>
            <person name="Paulo B.S."/>
            <person name="Recchia M.J.J."/>
            <person name="Lee S."/>
            <person name="Fergusson C.H."/>
            <person name="Romanowski S.B."/>
            <person name="Hernandez A."/>
            <person name="Krull N."/>
            <person name="Liu D.Y."/>
            <person name="Cavanagh H."/>
            <person name="Bos A."/>
            <person name="Gray C.A."/>
            <person name="Murphy B.T."/>
            <person name="Linington R.G."/>
            <person name="Eustaquio A.S."/>
        </authorList>
    </citation>
    <scope>NUCLEOTIDE SEQUENCE [LARGE SCALE GENOMIC DNA]</scope>
    <source>
        <strain evidence="1 2">RL21-008-BIB-A</strain>
    </source>
</reference>
<dbReference type="NCBIfam" id="NF033429">
    <property type="entry name" value="ImuA_translesion"/>
    <property type="match status" value="1"/>
</dbReference>
<evidence type="ECO:0000313" key="2">
    <source>
        <dbReference type="Proteomes" id="UP001629246"/>
    </source>
</evidence>
<comment type="caution">
    <text evidence="1">The sequence shown here is derived from an EMBL/GenBank/DDBJ whole genome shotgun (WGS) entry which is preliminary data.</text>
</comment>
<dbReference type="Gene3D" id="3.40.50.300">
    <property type="entry name" value="P-loop containing nucleotide triphosphate hydrolases"/>
    <property type="match status" value="1"/>
</dbReference>
<name>A0ABW9ABJ3_9BURK</name>
<evidence type="ECO:0000313" key="1">
    <source>
        <dbReference type="EMBL" id="MFL9925250.1"/>
    </source>
</evidence>
<sequence length="252" mass="27246">MSLSSPSSTLPAPEEIHPALWMASQLARGRAQGVETGFDALSAELPERGWPPGMLIELLLPQAGIGELRLLRPALGGLPCAGASRPGARPNPGRIALLQAPHRINAPGWARLGIAPSRLLQLHADKASDAWWAAEQVLRADSCRALLLWQTQIRSDALRRLHLAAQSGSTLFFMLRPLTCERDASPAPLRLALRPAADGIEVRFLKRRGPQRDTPLFIPLSPSPNLLHRHVPVDRRTPAVSAAGSVPTELVE</sequence>
<proteinExistence type="predicted"/>
<keyword evidence="2" id="KW-1185">Reference proteome</keyword>
<dbReference type="InterPro" id="IPR027417">
    <property type="entry name" value="P-loop_NTPase"/>
</dbReference>